<feature type="compositionally biased region" description="Gly residues" evidence="7">
    <location>
        <begin position="729"/>
        <end position="754"/>
    </location>
</feature>
<dbReference type="Gene3D" id="3.30.70.330">
    <property type="match status" value="3"/>
</dbReference>
<keyword evidence="6" id="KW-0648">Protein biosynthesis</keyword>
<keyword evidence="6" id="KW-0396">Initiation factor</keyword>
<evidence type="ECO:0008006" key="12">
    <source>
        <dbReference type="Google" id="ProtNLM"/>
    </source>
</evidence>
<evidence type="ECO:0000256" key="6">
    <source>
        <dbReference type="PROSITE-ProRule" id="PRU00181"/>
    </source>
</evidence>
<dbReference type="Gene3D" id="2.40.50.140">
    <property type="entry name" value="Nucleic acid-binding proteins"/>
    <property type="match status" value="1"/>
</dbReference>
<evidence type="ECO:0000256" key="2">
    <source>
        <dbReference type="ARBA" id="ARBA00022737"/>
    </source>
</evidence>
<dbReference type="PANTHER" id="PTHR48039">
    <property type="entry name" value="RNA-BINDING MOTIF PROTEIN 14B"/>
    <property type="match status" value="1"/>
</dbReference>
<feature type="compositionally biased region" description="Acidic residues" evidence="7">
    <location>
        <begin position="154"/>
        <end position="172"/>
    </location>
</feature>
<feature type="domain" description="S1-like" evidence="9">
    <location>
        <begin position="29"/>
        <end position="92"/>
    </location>
</feature>
<keyword evidence="4" id="KW-0539">Nucleus</keyword>
<evidence type="ECO:0000256" key="7">
    <source>
        <dbReference type="SAM" id="MobiDB-lite"/>
    </source>
</evidence>
<dbReference type="SMART" id="SM00652">
    <property type="entry name" value="eIF1a"/>
    <property type="match status" value="1"/>
</dbReference>
<dbReference type="EMBL" id="HACG01034682">
    <property type="protein sequence ID" value="CEK81547.1"/>
    <property type="molecule type" value="Transcribed_RNA"/>
</dbReference>
<feature type="domain" description="RRM" evidence="8">
    <location>
        <begin position="530"/>
        <end position="603"/>
    </location>
</feature>
<dbReference type="AlphaFoldDB" id="A0A0B7AL31"/>
<comment type="subcellular location">
    <subcellularLocation>
        <location evidence="1">Nucleus</location>
    </subcellularLocation>
</comment>
<dbReference type="PANTHER" id="PTHR48039:SF5">
    <property type="entry name" value="RNA-BINDING PROTEIN 28"/>
    <property type="match status" value="1"/>
</dbReference>
<feature type="compositionally biased region" description="Low complexity" evidence="7">
    <location>
        <begin position="182"/>
        <end position="194"/>
    </location>
</feature>
<dbReference type="GO" id="GO:0005730">
    <property type="term" value="C:nucleolus"/>
    <property type="evidence" value="ECO:0007669"/>
    <property type="project" value="TreeGrafter"/>
</dbReference>
<evidence type="ECO:0000313" key="10">
    <source>
        <dbReference type="EMBL" id="CEK81543.1"/>
    </source>
</evidence>
<feature type="region of interest" description="Disordered" evidence="7">
    <location>
        <begin position="499"/>
        <end position="527"/>
    </location>
</feature>
<evidence type="ECO:0000256" key="1">
    <source>
        <dbReference type="ARBA" id="ARBA00004123"/>
    </source>
</evidence>
<feature type="compositionally biased region" description="Acidic residues" evidence="7">
    <location>
        <begin position="254"/>
        <end position="274"/>
    </location>
</feature>
<dbReference type="InterPro" id="IPR001253">
    <property type="entry name" value="TIF_eIF-1A"/>
</dbReference>
<evidence type="ECO:0000256" key="4">
    <source>
        <dbReference type="ARBA" id="ARBA00023242"/>
    </source>
</evidence>
<dbReference type="GO" id="GO:0003729">
    <property type="term" value="F:mRNA binding"/>
    <property type="evidence" value="ECO:0007669"/>
    <property type="project" value="TreeGrafter"/>
</dbReference>
<accession>A0A0B7AL31</accession>
<dbReference type="Pfam" id="PF01176">
    <property type="entry name" value="eIF-1a"/>
    <property type="match status" value="1"/>
</dbReference>
<dbReference type="InterPro" id="IPR006196">
    <property type="entry name" value="RNA-binding_domain_S1_IF1"/>
</dbReference>
<protein>
    <recommendedName>
        <fullName evidence="12">RNA-binding protein EIF1AD</fullName>
    </recommendedName>
</protein>
<keyword evidence="3 5" id="KW-0694">RNA-binding</keyword>
<feature type="region of interest" description="Disordered" evidence="7">
    <location>
        <begin position="714"/>
        <end position="778"/>
    </location>
</feature>
<dbReference type="SUPFAM" id="SSF50249">
    <property type="entry name" value="Nucleic acid-binding proteins"/>
    <property type="match status" value="1"/>
</dbReference>
<dbReference type="GO" id="GO:0003743">
    <property type="term" value="F:translation initiation factor activity"/>
    <property type="evidence" value="ECO:0007669"/>
    <property type="project" value="UniProtKB-UniRule"/>
</dbReference>
<name>A0A0B7AL31_9EUPU</name>
<feature type="region of interest" description="Disordered" evidence="7">
    <location>
        <begin position="147"/>
        <end position="413"/>
    </location>
</feature>
<feature type="compositionally biased region" description="Low complexity" evidence="7">
    <location>
        <begin position="221"/>
        <end position="241"/>
    </location>
</feature>
<dbReference type="SUPFAM" id="SSF54928">
    <property type="entry name" value="RNA-binding domain, RBD"/>
    <property type="match status" value="3"/>
</dbReference>
<feature type="compositionally biased region" description="Acidic residues" evidence="7">
    <location>
        <begin position="205"/>
        <end position="217"/>
    </location>
</feature>
<evidence type="ECO:0000256" key="5">
    <source>
        <dbReference type="PROSITE-ProRule" id="PRU00176"/>
    </source>
</evidence>
<dbReference type="EMBL" id="HACG01034678">
    <property type="protein sequence ID" value="CEK81543.1"/>
    <property type="molecule type" value="Transcribed_RNA"/>
</dbReference>
<dbReference type="InterPro" id="IPR035979">
    <property type="entry name" value="RBD_domain_sf"/>
</dbReference>
<dbReference type="InterPro" id="IPR000504">
    <property type="entry name" value="RRM_dom"/>
</dbReference>
<dbReference type="Pfam" id="PF00076">
    <property type="entry name" value="RRM_1"/>
    <property type="match status" value="3"/>
</dbReference>
<feature type="compositionally biased region" description="Polar residues" evidence="7">
    <location>
        <begin position="278"/>
        <end position="294"/>
    </location>
</feature>
<gene>
    <name evidence="10" type="primary">ORF126598</name>
    <name evidence="11" type="synonym">ORF126617</name>
</gene>
<dbReference type="InterPro" id="IPR012677">
    <property type="entry name" value="Nucleotide-bd_a/b_plait_sf"/>
</dbReference>
<evidence type="ECO:0000259" key="8">
    <source>
        <dbReference type="PROSITE" id="PS50102"/>
    </source>
</evidence>
<feature type="compositionally biased region" description="Acidic residues" evidence="7">
    <location>
        <begin position="298"/>
        <end position="331"/>
    </location>
</feature>
<dbReference type="PROSITE" id="PS50832">
    <property type="entry name" value="S1_IF1_TYPE"/>
    <property type="match status" value="1"/>
</dbReference>
<evidence type="ECO:0000313" key="11">
    <source>
        <dbReference type="EMBL" id="CEK81547.1"/>
    </source>
</evidence>
<feature type="compositionally biased region" description="Acidic residues" evidence="7">
    <location>
        <begin position="378"/>
        <end position="391"/>
    </location>
</feature>
<proteinExistence type="predicted"/>
<evidence type="ECO:0000259" key="9">
    <source>
        <dbReference type="PROSITE" id="PS50832"/>
    </source>
</evidence>
<evidence type="ECO:0000256" key="3">
    <source>
        <dbReference type="ARBA" id="ARBA00022884"/>
    </source>
</evidence>
<organism evidence="10">
    <name type="scientific">Arion vulgaris</name>
    <dbReference type="NCBI Taxonomy" id="1028688"/>
    <lineage>
        <taxon>Eukaryota</taxon>
        <taxon>Metazoa</taxon>
        <taxon>Spiralia</taxon>
        <taxon>Lophotrochozoa</taxon>
        <taxon>Mollusca</taxon>
        <taxon>Gastropoda</taxon>
        <taxon>Heterobranchia</taxon>
        <taxon>Euthyneura</taxon>
        <taxon>Panpulmonata</taxon>
        <taxon>Eupulmonata</taxon>
        <taxon>Stylommatophora</taxon>
        <taxon>Helicina</taxon>
        <taxon>Arionoidea</taxon>
        <taxon>Arionidae</taxon>
        <taxon>Arion</taxon>
    </lineage>
</organism>
<reference evidence="10" key="1">
    <citation type="submission" date="2014-12" db="EMBL/GenBank/DDBJ databases">
        <title>Insight into the proteome of Arion vulgaris.</title>
        <authorList>
            <person name="Aradska J."/>
            <person name="Bulat T."/>
            <person name="Smidak R."/>
            <person name="Sarate P."/>
            <person name="Gangsoo J."/>
            <person name="Sialana F."/>
            <person name="Bilban M."/>
            <person name="Lubec G."/>
        </authorList>
    </citation>
    <scope>NUCLEOTIDE SEQUENCE</scope>
    <source>
        <tissue evidence="10">Skin</tissue>
    </source>
</reference>
<feature type="region of interest" description="Disordered" evidence="7">
    <location>
        <begin position="607"/>
        <end position="635"/>
    </location>
</feature>
<feature type="domain" description="RRM" evidence="8">
    <location>
        <begin position="640"/>
        <end position="715"/>
    </location>
</feature>
<keyword evidence="2" id="KW-0677">Repeat</keyword>
<dbReference type="InterPro" id="IPR051945">
    <property type="entry name" value="RRM_MRD1_RNA_proc_ribogen"/>
</dbReference>
<dbReference type="PROSITE" id="PS50102">
    <property type="entry name" value="RRM"/>
    <property type="match status" value="3"/>
</dbReference>
<dbReference type="SMART" id="SM00360">
    <property type="entry name" value="RRM"/>
    <property type="match status" value="3"/>
</dbReference>
<feature type="domain" description="RRM" evidence="8">
    <location>
        <begin position="427"/>
        <end position="499"/>
    </location>
</feature>
<sequence length="778" mass="85398">MSATTKKKHVTKEVLEEFPLPDWSRKVVMVTGSKGNNLHEVKTPTGEVFLVSMPTKFRKHVWIKRGDYILVDPIEEGGKVKAEISHILFKEQIKHIQEHGKWPEAFTDKIANPVEMIPQDLLPPSGDDDDDSSDDLADLVVNLNRVNVSQVQSDDSDDDEDDDEDDDDDEELVPAPIKKNIVAAKKPAQQVAVKTGGNQAGSEESSSEEEDDSDDEVVPIATKATQQLSQQKKLTTQQVTVRGGQKVTAKESSSDEEDDDSDDEEDDDSDDEEETTKPTKQTLSQKKQPVTQKLAQVEDSDEDDDSSEEEDEEDNSPDEEDSDDDEEEDEQVAVKVLNKNKRKIENVKKGPANKKQKVEAEPQVKTKAGKTKKVIDKDDSDEDDDEEEEEETVKAPESKKRKKKEKTKKEVAKKQKLEAVNGDGVPVTLFVGNLTKDTTEEELTEIFTKNNISVTEVRKLLTKRTAFVDLEDSDDLEKALTLNGTTLKKVPINIERAKPRPQTQPIDKKTKAIKSPGDKLNKEDSEKDQRTLFVKHLPEDVTVESLSDVFDTAIDVRVPKKDGTARGYGFIEFPDKEAMEAAMSEKQGVEFNGSTLLLDYTGSRSTFKKQRGGLDGNRSSRGGFEGNKKPISSGSRGESKILFVKNLSFNTDESSLTAAFKGATSARIPTSADTGKSKGFAFVEFKTPEAAANALDSMKGLSIDGRQLTLDFAADKGSGARGGFTPRGRGSGRGGGRGFGPGRGGNRGGQGNRGGYNKARGGFVQSQGKKTKFNGDSD</sequence>
<dbReference type="InterPro" id="IPR012340">
    <property type="entry name" value="NA-bd_OB-fold"/>
</dbReference>
<feature type="compositionally biased region" description="Basic and acidic residues" evidence="7">
    <location>
        <begin position="506"/>
        <end position="527"/>
    </location>
</feature>